<dbReference type="InterPro" id="IPR011050">
    <property type="entry name" value="Pectin_lyase_fold/virulence"/>
</dbReference>
<evidence type="ECO:0000313" key="1">
    <source>
        <dbReference type="EMBL" id="KKN54402.1"/>
    </source>
</evidence>
<gene>
    <name evidence="1" type="ORF">LCGC14_0593000</name>
</gene>
<dbReference type="InterPro" id="IPR012334">
    <property type="entry name" value="Pectin_lyas_fold"/>
</dbReference>
<comment type="caution">
    <text evidence="1">The sequence shown here is derived from an EMBL/GenBank/DDBJ whole genome shotgun (WGS) entry which is preliminary data.</text>
</comment>
<accession>A0A0F9RWS5</accession>
<dbReference type="SUPFAM" id="SSF51126">
    <property type="entry name" value="Pectin lyase-like"/>
    <property type="match status" value="1"/>
</dbReference>
<evidence type="ECO:0008006" key="2">
    <source>
        <dbReference type="Google" id="ProtNLM"/>
    </source>
</evidence>
<organism evidence="1">
    <name type="scientific">marine sediment metagenome</name>
    <dbReference type="NCBI Taxonomy" id="412755"/>
    <lineage>
        <taxon>unclassified sequences</taxon>
        <taxon>metagenomes</taxon>
        <taxon>ecological metagenomes</taxon>
    </lineage>
</organism>
<dbReference type="AlphaFoldDB" id="A0A0F9RWS5"/>
<sequence>MSKTLENGSFQDAVGTVVNAGTIEFVLSHDAMIIAGGQVAPTRVTATLDSSGDMPSAFTILANDELTPSGTFYLTTVFDSNGARVFGPERWVFSGATPIDLDTLTPTIIDPAFANPVLQDPSAAQTITGFGLTTTSTAPLTIDTETVGLWNKVRVVDGTKFAQTGVGIQAAIDDLPAAGGTVFLPEATYSVAATITIVKHNVFLVGVGSGLENIQSPTHAPTRIQWTGASGSDMIRWGNVSADRIAGGGAINLELDAADIADRCLHITEFQHMYFERISCFRPVVEGITLDQLATPPTEGACGHSSFHKVQVWARNAAGDNAANGLGIRGTADSDPNGITQIKFYDFRAEVDDGFAIVHVSGDGITFFGVDAFKTGSGSTIRFAPDDSTEPFTVYMKSALFGSIDIVSNLGTGQFIVIETHGGLTQTGTGAGDAHVWRPSDQTRTSNRTEVFNHPYVVAPLEAQASNVPHWIMKQVDFGDMTAAATADTFTLWSLPTNTMIHDIVGTVVTAWAGGSISAAVASVGTNGGAANDLTLDDNFFGTGARYELHDATANGGKGTLLFDATDKFAPHFITSATTIEIQMDLTGDNHVNATAGRARIYALVSRPFGNSTLEAN</sequence>
<dbReference type="Gene3D" id="2.160.20.10">
    <property type="entry name" value="Single-stranded right-handed beta-helix, Pectin lyase-like"/>
    <property type="match status" value="1"/>
</dbReference>
<proteinExistence type="predicted"/>
<dbReference type="EMBL" id="LAZR01000931">
    <property type="protein sequence ID" value="KKN54402.1"/>
    <property type="molecule type" value="Genomic_DNA"/>
</dbReference>
<protein>
    <recommendedName>
        <fullName evidence="2">Pectate lyase superfamily protein domain-containing protein</fullName>
    </recommendedName>
</protein>
<reference evidence="1" key="1">
    <citation type="journal article" date="2015" name="Nature">
        <title>Complex archaea that bridge the gap between prokaryotes and eukaryotes.</title>
        <authorList>
            <person name="Spang A."/>
            <person name="Saw J.H."/>
            <person name="Jorgensen S.L."/>
            <person name="Zaremba-Niedzwiedzka K."/>
            <person name="Martijn J."/>
            <person name="Lind A.E."/>
            <person name="van Eijk R."/>
            <person name="Schleper C."/>
            <person name="Guy L."/>
            <person name="Ettema T.J."/>
        </authorList>
    </citation>
    <scope>NUCLEOTIDE SEQUENCE</scope>
</reference>
<name>A0A0F9RWS5_9ZZZZ</name>